<dbReference type="InterPro" id="IPR032774">
    <property type="entry name" value="WG_beta_rep"/>
</dbReference>
<gene>
    <name evidence="2" type="ORF">HRI96_11575</name>
</gene>
<name>A0A975IE08_9SPIR</name>
<reference evidence="2" key="1">
    <citation type="submission" date="2020-05" db="EMBL/GenBank/DDBJ databases">
        <authorList>
            <person name="Zeng H."/>
            <person name="Chan Y.K."/>
            <person name="Watt R.M."/>
        </authorList>
    </citation>
    <scope>NUCLEOTIDE SEQUENCE</scope>
    <source>
        <strain evidence="2">ATCC 700773</strain>
    </source>
</reference>
<dbReference type="PANTHER" id="PTHR37841">
    <property type="entry name" value="GLR2918 PROTEIN"/>
    <property type="match status" value="1"/>
</dbReference>
<dbReference type="AlphaFoldDB" id="A0A975IE08"/>
<sequence>MKKIILLVFSFLFTVFCSCAAENLMLYPINKDGNVTFIDNNGKVITAKITGVSKYEAYEFPTTQMESDIFTYYDFSGAKLFLIDFQRKGQFEDHVFSNGLLDKKEEKNGLYGYIDISGNYVIPAQYELCLPFSGGVAWARYPAEDAYGLIDKSGNMFKHFDYHVVTKFVNGYSYVLKQVQPDFYIPYIENGIEIKGAQEWVSGALGGIVDKKGNVIISFTLGEYTIVSDDAIKCKEKYLSENGEEYSLYGYKNLNDQWIISPIYIYADNFKYGMAEVSKDNENFILINKKGEVILDKGYKFIYVLAKKLLVVSFDKELFYLTDTNGKRKSENFELIKIIDDDMILIKFNENYNYLNSNGKFISFSDYD</sequence>
<evidence type="ECO:0000313" key="2">
    <source>
        <dbReference type="EMBL" id="QTQ12779.1"/>
    </source>
</evidence>
<dbReference type="PROSITE" id="PS51257">
    <property type="entry name" value="PROKAR_LIPOPROTEIN"/>
    <property type="match status" value="1"/>
</dbReference>
<feature type="signal peptide" evidence="1">
    <location>
        <begin position="1"/>
        <end position="20"/>
    </location>
</feature>
<dbReference type="Pfam" id="PF14903">
    <property type="entry name" value="WG_beta_rep"/>
    <property type="match status" value="3"/>
</dbReference>
<feature type="chain" id="PRO_5038090211" evidence="1">
    <location>
        <begin position="21"/>
        <end position="368"/>
    </location>
</feature>
<dbReference type="RefSeq" id="WP_210117491.1">
    <property type="nucleotide sequence ID" value="NZ_CP054257.1"/>
</dbReference>
<evidence type="ECO:0000256" key="1">
    <source>
        <dbReference type="SAM" id="SignalP"/>
    </source>
</evidence>
<dbReference type="EMBL" id="CP054257">
    <property type="protein sequence ID" value="QTQ12779.1"/>
    <property type="molecule type" value="Genomic_DNA"/>
</dbReference>
<dbReference type="PANTHER" id="PTHR37841:SF1">
    <property type="entry name" value="DUF3298 DOMAIN-CONTAINING PROTEIN"/>
    <property type="match status" value="1"/>
</dbReference>
<protein>
    <submittedName>
        <fullName evidence="2">WG repeat-containing protein</fullName>
    </submittedName>
</protein>
<dbReference type="Proteomes" id="UP000671995">
    <property type="component" value="Chromosome"/>
</dbReference>
<evidence type="ECO:0000313" key="3">
    <source>
        <dbReference type="Proteomes" id="UP000671995"/>
    </source>
</evidence>
<proteinExistence type="predicted"/>
<keyword evidence="1" id="KW-0732">Signal</keyword>
<reference evidence="2" key="2">
    <citation type="journal article" date="2021" name="Microbiol. Resour. Announc.">
        <title>Complete Genome Sequences of Three Human Oral Treponema parvum Isolates.</title>
        <authorList>
            <person name="Zeng H."/>
            <person name="Watt R.M."/>
        </authorList>
    </citation>
    <scope>NUCLEOTIDE SEQUENCE</scope>
    <source>
        <strain evidence="2">ATCC 700773</strain>
    </source>
</reference>
<organism evidence="2 3">
    <name type="scientific">Treponema parvum</name>
    <dbReference type="NCBI Taxonomy" id="138851"/>
    <lineage>
        <taxon>Bacteria</taxon>
        <taxon>Pseudomonadati</taxon>
        <taxon>Spirochaetota</taxon>
        <taxon>Spirochaetia</taxon>
        <taxon>Spirochaetales</taxon>
        <taxon>Treponemataceae</taxon>
        <taxon>Treponema</taxon>
    </lineage>
</organism>
<accession>A0A975IE08</accession>